<organism evidence="1 2">
    <name type="scientific">Adonisia turfae CCMR0082</name>
    <dbReference type="NCBI Taxonomy" id="2304604"/>
    <lineage>
        <taxon>Bacteria</taxon>
        <taxon>Bacillati</taxon>
        <taxon>Cyanobacteriota</taxon>
        <taxon>Adonisia</taxon>
        <taxon>Adonisia turfae</taxon>
    </lineage>
</organism>
<evidence type="ECO:0000313" key="2">
    <source>
        <dbReference type="Proteomes" id="UP000473574"/>
    </source>
</evidence>
<name>A0A6M0SBB0_9CYAN</name>
<protein>
    <submittedName>
        <fullName evidence="1">Uncharacterized protein</fullName>
    </submittedName>
</protein>
<comment type="caution">
    <text evidence="1">The sequence shown here is derived from an EMBL/GenBank/DDBJ whole genome shotgun (WGS) entry which is preliminary data.</text>
</comment>
<dbReference type="Proteomes" id="UP000473574">
    <property type="component" value="Unassembled WGS sequence"/>
</dbReference>
<sequence>MLEVTTIKQTALNYLLSDLEVFPDHHHLFEVVGATCFDNNECMVNISIVGLVGKYWNVFVDSNTGEVLPGCEFNTDGQDLNEPHQYSHLPDYLNQLLDRLTAEEVIRQIRRR</sequence>
<dbReference type="RefSeq" id="WP_163666409.1">
    <property type="nucleotide sequence ID" value="NZ_QZCE01000002.1"/>
</dbReference>
<reference evidence="1 2" key="1">
    <citation type="journal article" date="2020" name="Microb. Ecol.">
        <title>Ecogenomics of the Marine Benthic Filamentous Cyanobacterium Adonisia.</title>
        <authorList>
            <person name="Walter J.M."/>
            <person name="Coutinho F.H."/>
            <person name="Leomil L."/>
            <person name="Hargreaves P.I."/>
            <person name="Campeao M.E."/>
            <person name="Vieira V.V."/>
            <person name="Silva B.S."/>
            <person name="Fistarol G.O."/>
            <person name="Salomon P.S."/>
            <person name="Sawabe T."/>
            <person name="Mino S."/>
            <person name="Hosokawa M."/>
            <person name="Miyashita H."/>
            <person name="Maruyama F."/>
            <person name="van Verk M.C."/>
            <person name="Dutilh B.E."/>
            <person name="Thompson C.C."/>
            <person name="Thompson F.L."/>
        </authorList>
    </citation>
    <scope>NUCLEOTIDE SEQUENCE [LARGE SCALE GENOMIC DNA]</scope>
    <source>
        <strain evidence="1 2">CCMR0082</strain>
    </source>
</reference>
<gene>
    <name evidence="1" type="ORF">D0962_21805</name>
</gene>
<evidence type="ECO:0000313" key="1">
    <source>
        <dbReference type="EMBL" id="NEZ65373.1"/>
    </source>
</evidence>
<proteinExistence type="predicted"/>
<accession>A0A6M0SBB0</accession>
<dbReference type="EMBL" id="QZCE01000002">
    <property type="protein sequence ID" value="NEZ65373.1"/>
    <property type="molecule type" value="Genomic_DNA"/>
</dbReference>
<dbReference type="AlphaFoldDB" id="A0A6M0SBB0"/>